<proteinExistence type="predicted"/>
<feature type="non-terminal residue" evidence="1">
    <location>
        <position position="129"/>
    </location>
</feature>
<reference evidence="2" key="1">
    <citation type="submission" date="2018-06" db="EMBL/GenBank/DDBJ databases">
        <authorList>
            <consortium name="Pathogen Informatics"/>
        </authorList>
    </citation>
    <scope>NUCLEOTIDE SEQUENCE [LARGE SCALE GENOMIC DNA]</scope>
    <source>
        <strain evidence="2">NCTC10135</strain>
    </source>
</reference>
<name>A0A3B0P1M6_9BACT</name>
<dbReference type="Proteomes" id="UP000259864">
    <property type="component" value="Chromosome 1"/>
</dbReference>
<organism evidence="1 2">
    <name type="scientific">Metamycoplasma alkalescens</name>
    <dbReference type="NCBI Taxonomy" id="45363"/>
    <lineage>
        <taxon>Bacteria</taxon>
        <taxon>Bacillati</taxon>
        <taxon>Mycoplasmatota</taxon>
        <taxon>Mycoplasmoidales</taxon>
        <taxon>Metamycoplasmataceae</taxon>
        <taxon>Metamycoplasma</taxon>
    </lineage>
</organism>
<protein>
    <submittedName>
        <fullName evidence="1">Uncharacterized protein</fullName>
    </submittedName>
</protein>
<sequence>MHIGFLYISIKTEKKTIYAPLFFKEIVIEVKNSLVHLHSNSDVRLNSKLVTFLNQEGFSLNIDSFDLNNLSIEEIYEYLKKFWAPMFKMPESLKSGVENLDADHINNTSIKLHPGLVLGFYNVSSGYLW</sequence>
<accession>A0A3B0P1M6</accession>
<dbReference type="EMBL" id="LS991949">
    <property type="protein sequence ID" value="SYV90270.1"/>
    <property type="molecule type" value="Genomic_DNA"/>
</dbReference>
<dbReference type="KEGG" id="mala:NCTC10135_00791"/>
<gene>
    <name evidence="1" type="ORF">NCTC10135_00791</name>
</gene>
<evidence type="ECO:0000313" key="1">
    <source>
        <dbReference type="EMBL" id="SYV90270.1"/>
    </source>
</evidence>
<dbReference type="AlphaFoldDB" id="A0A3B0P1M6"/>
<evidence type="ECO:0000313" key="2">
    <source>
        <dbReference type="Proteomes" id="UP000259864"/>
    </source>
</evidence>